<sequence length="82" mass="9708">MVQETCKRSSCNKRKNMKTYVANCVLSTISVYFEYKKNATKPFRRIISLCSNNKTSNILHKRGYETRKHHYVRVFLAHYVSS</sequence>
<evidence type="ECO:0000313" key="1">
    <source>
        <dbReference type="EMBL" id="KYO32567.1"/>
    </source>
</evidence>
<dbReference type="AlphaFoldDB" id="A0A151N737"/>
<dbReference type="Proteomes" id="UP000050525">
    <property type="component" value="Unassembled WGS sequence"/>
</dbReference>
<organism evidence="1 2">
    <name type="scientific">Alligator mississippiensis</name>
    <name type="common">American alligator</name>
    <dbReference type="NCBI Taxonomy" id="8496"/>
    <lineage>
        <taxon>Eukaryota</taxon>
        <taxon>Metazoa</taxon>
        <taxon>Chordata</taxon>
        <taxon>Craniata</taxon>
        <taxon>Vertebrata</taxon>
        <taxon>Euteleostomi</taxon>
        <taxon>Archelosauria</taxon>
        <taxon>Archosauria</taxon>
        <taxon>Crocodylia</taxon>
        <taxon>Alligatoridae</taxon>
        <taxon>Alligatorinae</taxon>
        <taxon>Alligator</taxon>
    </lineage>
</organism>
<comment type="caution">
    <text evidence="1">The sequence shown here is derived from an EMBL/GenBank/DDBJ whole genome shotgun (WGS) entry which is preliminary data.</text>
</comment>
<proteinExistence type="predicted"/>
<reference evidence="1 2" key="1">
    <citation type="journal article" date="2012" name="Genome Biol.">
        <title>Sequencing three crocodilian genomes to illuminate the evolution of archosaurs and amniotes.</title>
        <authorList>
            <person name="St John J.A."/>
            <person name="Braun E.L."/>
            <person name="Isberg S.R."/>
            <person name="Miles L.G."/>
            <person name="Chong A.Y."/>
            <person name="Gongora J."/>
            <person name="Dalzell P."/>
            <person name="Moran C."/>
            <person name="Bed'hom B."/>
            <person name="Abzhanov A."/>
            <person name="Burgess S.C."/>
            <person name="Cooksey A.M."/>
            <person name="Castoe T.A."/>
            <person name="Crawford N.G."/>
            <person name="Densmore L.D."/>
            <person name="Drew J.C."/>
            <person name="Edwards S.V."/>
            <person name="Faircloth B.C."/>
            <person name="Fujita M.K."/>
            <person name="Greenwold M.J."/>
            <person name="Hoffmann F.G."/>
            <person name="Howard J.M."/>
            <person name="Iguchi T."/>
            <person name="Janes D.E."/>
            <person name="Khan S.Y."/>
            <person name="Kohno S."/>
            <person name="de Koning A.J."/>
            <person name="Lance S.L."/>
            <person name="McCarthy F.M."/>
            <person name="McCormack J.E."/>
            <person name="Merchant M.E."/>
            <person name="Peterson D.G."/>
            <person name="Pollock D.D."/>
            <person name="Pourmand N."/>
            <person name="Raney B.J."/>
            <person name="Roessler K.A."/>
            <person name="Sanford J.R."/>
            <person name="Sawyer R.H."/>
            <person name="Schmidt C.J."/>
            <person name="Triplett E.W."/>
            <person name="Tuberville T.D."/>
            <person name="Venegas-Anaya M."/>
            <person name="Howard J.T."/>
            <person name="Jarvis E.D."/>
            <person name="Guillette L.J.Jr."/>
            <person name="Glenn T.C."/>
            <person name="Green R.E."/>
            <person name="Ray D.A."/>
        </authorList>
    </citation>
    <scope>NUCLEOTIDE SEQUENCE [LARGE SCALE GENOMIC DNA]</scope>
    <source>
        <strain evidence="1">KSC_2009_1</strain>
    </source>
</reference>
<evidence type="ECO:0000313" key="2">
    <source>
        <dbReference type="Proteomes" id="UP000050525"/>
    </source>
</evidence>
<protein>
    <submittedName>
        <fullName evidence="1">Uncharacterized protein</fullName>
    </submittedName>
</protein>
<name>A0A151N737_ALLMI</name>
<accession>A0A151N737</accession>
<keyword evidence="2" id="KW-1185">Reference proteome</keyword>
<dbReference type="EMBL" id="AKHW03003905">
    <property type="protein sequence ID" value="KYO32567.1"/>
    <property type="molecule type" value="Genomic_DNA"/>
</dbReference>
<gene>
    <name evidence="1" type="ORF">Y1Q_0007768</name>
</gene>